<sequence>MASDIIGQIHSLISEVKGRDLNEADTRHRVIDFILHDVLAWPRNRVNVEEYIAPGYADYVLTKSNEDAILFIEAKRDGIFFELPHAVNLSERCTYIAINKLLTDQNISSAMKQVRAYCQDTGCEYACVTNGNEWIFFKTFERGRRWETLNAFVIRGLEYFSENYTAAYNSLSYSSITSRLSLISLLNSAPNHDRTIYYAKDRIPFYSHAITANKLASTLRPIVNHYFGVIGDDDSEFMDRCYVSQRDYQQTFAGMRTLIEDSLSPYFAEYGIRQLEDSGKGGSLGGRLTKNIKKGRRGEVLVLFGGKGAGKSTFIKRLLHHNPPRWLRDHAVIAIIDLLKVPEEPDVIRERIWGGLVAKLDKDNILAGERSDLLEKLFKDRFDIANRQELHGLPKTSEAYNTQLNALVSAWKNDKKYCATRLMEYWKSQDCGIIVVIDNTDQYSGQNQDFCFASAQEIASELNCVTLISMREERFYNSKIHGVLDAFQNAGFHISSPKPAEVFKKRLEYTSGLLTSPRARQHIVEDADKALIEDAARYLTIVNREFYNERSPLNGFLTACAHGDTRMSLDLFRAFLLSGYTNVEEMLAAGTWNFQIHQVIKPVMIPTRYFYDELLSDIPNIYQLRFNRNGSHFTALRILRKLSKNLDGATAAYMSMAALKSYFLDTFNMLDDFIKNVDMLLKHGFVESNNRLDSYSDDVDSLKITGYGMYMFKELSHIFTYLDLVCTDTGVFEESVSNYLVEAAKKEYTLFLNNDRVKRVQTRLDRVENFITYLHSEEEREKAQFSLGMAEEDMFTYRCIRNFEVEKARVLASAHRQPARRKQSRPLPSRARPPRPPRKR</sequence>
<dbReference type="InterPro" id="IPR027417">
    <property type="entry name" value="P-loop_NTPase"/>
</dbReference>
<comment type="caution">
    <text evidence="2">The sequence shown here is derived from an EMBL/GenBank/DDBJ whole genome shotgun (WGS) entry which is preliminary data.</text>
</comment>
<reference evidence="2 3" key="1">
    <citation type="submission" date="2023-01" db="EMBL/GenBank/DDBJ databases">
        <title>Novel species of the genus Asticcacaulis isolated from rivers.</title>
        <authorList>
            <person name="Lu H."/>
        </authorList>
    </citation>
    <scope>NUCLEOTIDE SEQUENCE [LARGE SCALE GENOMIC DNA]</scope>
    <source>
        <strain evidence="2 3">DXS10W</strain>
    </source>
</reference>
<organism evidence="2 3">
    <name type="scientific">Asticcacaulis currens</name>
    <dbReference type="NCBI Taxonomy" id="2984210"/>
    <lineage>
        <taxon>Bacteria</taxon>
        <taxon>Pseudomonadati</taxon>
        <taxon>Pseudomonadota</taxon>
        <taxon>Alphaproteobacteria</taxon>
        <taxon>Caulobacterales</taxon>
        <taxon>Caulobacteraceae</taxon>
        <taxon>Asticcacaulis</taxon>
    </lineage>
</organism>
<proteinExistence type="predicted"/>
<protein>
    <submittedName>
        <fullName evidence="2">Uncharacterized protein</fullName>
    </submittedName>
</protein>
<dbReference type="Gene3D" id="3.40.50.300">
    <property type="entry name" value="P-loop containing nucleotide triphosphate hydrolases"/>
    <property type="match status" value="1"/>
</dbReference>
<gene>
    <name evidence="2" type="ORF">PQU94_08130</name>
</gene>
<feature type="region of interest" description="Disordered" evidence="1">
    <location>
        <begin position="812"/>
        <end position="840"/>
    </location>
</feature>
<dbReference type="RefSeq" id="WP_272740964.1">
    <property type="nucleotide sequence ID" value="NZ_JAQQKW010000004.1"/>
</dbReference>
<evidence type="ECO:0000313" key="2">
    <source>
        <dbReference type="EMBL" id="MDC7694246.1"/>
    </source>
</evidence>
<dbReference type="Proteomes" id="UP001216595">
    <property type="component" value="Unassembled WGS sequence"/>
</dbReference>
<evidence type="ECO:0000256" key="1">
    <source>
        <dbReference type="SAM" id="MobiDB-lite"/>
    </source>
</evidence>
<dbReference type="EMBL" id="JAQQKW010000004">
    <property type="protein sequence ID" value="MDC7694246.1"/>
    <property type="molecule type" value="Genomic_DNA"/>
</dbReference>
<dbReference type="SUPFAM" id="SSF52540">
    <property type="entry name" value="P-loop containing nucleoside triphosphate hydrolases"/>
    <property type="match status" value="1"/>
</dbReference>
<name>A0ABT5IDG1_9CAUL</name>
<evidence type="ECO:0000313" key="3">
    <source>
        <dbReference type="Proteomes" id="UP001216595"/>
    </source>
</evidence>
<keyword evidence="3" id="KW-1185">Reference proteome</keyword>
<accession>A0ABT5IDG1</accession>